<dbReference type="PANTHER" id="PTHR10948">
    <property type="entry name" value="TRANSPOSASE"/>
    <property type="match status" value="1"/>
</dbReference>
<dbReference type="CDD" id="cd00093">
    <property type="entry name" value="HTH_XRE"/>
    <property type="match status" value="1"/>
</dbReference>
<dbReference type="SUPFAM" id="SSF53098">
    <property type="entry name" value="Ribonuclease H-like"/>
    <property type="match status" value="1"/>
</dbReference>
<dbReference type="SUPFAM" id="SSF46689">
    <property type="entry name" value="Homeodomain-like"/>
    <property type="match status" value="1"/>
</dbReference>
<evidence type="ECO:0000313" key="3">
    <source>
        <dbReference type="EMBL" id="AEF94088.1"/>
    </source>
</evidence>
<keyword evidence="1" id="KW-0233">DNA recombination</keyword>
<dbReference type="eggNOG" id="COG2826">
    <property type="taxonomic scope" value="Bacteria"/>
</dbReference>
<dbReference type="Pfam" id="PF13936">
    <property type="entry name" value="HTH_38"/>
    <property type="match status" value="1"/>
</dbReference>
<keyword evidence="5" id="KW-1185">Reference proteome</keyword>
<dbReference type="RefSeq" id="WP_003545994.1">
    <property type="nucleotide sequence ID" value="NC_015565.1"/>
</dbReference>
<dbReference type="GO" id="GO:0006310">
    <property type="term" value="P:DNA recombination"/>
    <property type="evidence" value="ECO:0007669"/>
    <property type="project" value="UniProtKB-KW"/>
</dbReference>
<accession>F6B433</accession>
<dbReference type="Pfam" id="PF00665">
    <property type="entry name" value="rve"/>
    <property type="match status" value="1"/>
</dbReference>
<dbReference type="Gene3D" id="1.10.10.60">
    <property type="entry name" value="Homeodomain-like"/>
    <property type="match status" value="1"/>
</dbReference>
<dbReference type="InterPro" id="IPR009057">
    <property type="entry name" value="Homeodomain-like_sf"/>
</dbReference>
<dbReference type="EMBL" id="CP002736">
    <property type="protein sequence ID" value="AEF94088.1"/>
    <property type="molecule type" value="Genomic_DNA"/>
</dbReference>
<dbReference type="GO" id="GO:0003676">
    <property type="term" value="F:nucleic acid binding"/>
    <property type="evidence" value="ECO:0007669"/>
    <property type="project" value="InterPro"/>
</dbReference>
<dbReference type="Gene3D" id="3.30.420.10">
    <property type="entry name" value="Ribonuclease H-like superfamily/Ribonuclease H"/>
    <property type="match status" value="1"/>
</dbReference>
<dbReference type="InterPro" id="IPR025246">
    <property type="entry name" value="IS30-like_HTH"/>
</dbReference>
<dbReference type="InterPro" id="IPR001584">
    <property type="entry name" value="Integrase_cat-core"/>
</dbReference>
<evidence type="ECO:0000313" key="5">
    <source>
        <dbReference type="Proteomes" id="UP000009226"/>
    </source>
</evidence>
<dbReference type="PROSITE" id="PS50994">
    <property type="entry name" value="INTEGRASE"/>
    <property type="match status" value="1"/>
</dbReference>
<sequence length="348" mass="40028">MAVTFKSTTSVRSFKHLSVFERGQIAALLKEGKSQRYIAKKLGRSPSTISREIKRGTTTQRRSDLSTYEKYFPETGQAVYEKNRMNCGAKCKVAQVEGFLKFAENKILRDKWSPDVVVGACKKDPNWQNTAIVCTKTLYNYIDQGLLAVRNIDLTLKTRLKPKRKGLRPNKRIMGQSIDCRPAEVQQRQTFGHWEIDTVIGKRANDSVILTLTERKTRHELLFLLDAKDSQSVNKALLKLKDYYGERISQVFRTITADNGSEFSELANTLQQWGIKAYFTHPYSSWERGTNERHNGLIRRFVPKGKAIKDFSAATIYRIQNWLNKLPRKILGYKTPEECFCEELSKIA</sequence>
<reference evidence="3 5" key="1">
    <citation type="submission" date="2011-05" db="EMBL/GenBank/DDBJ databases">
        <title>Complete sequence of Desulfotomaculum carboxydivorans CO-1-SRB.</title>
        <authorList>
            <consortium name="US DOE Joint Genome Institute"/>
            <person name="Lucas S."/>
            <person name="Han J."/>
            <person name="Lapidus A."/>
            <person name="Cheng J.-F."/>
            <person name="Goodwin L."/>
            <person name="Pitluck S."/>
            <person name="Peters L."/>
            <person name="Mikhailova N."/>
            <person name="Lu M."/>
            <person name="Han C."/>
            <person name="Tapia R."/>
            <person name="Land M."/>
            <person name="Hauser L."/>
            <person name="Kyrpides N."/>
            <person name="Ivanova N."/>
            <person name="Pagani I."/>
            <person name="Stams A."/>
            <person name="Plugge C."/>
            <person name="Muyzer G."/>
            <person name="Kuever J."/>
            <person name="Parshina S."/>
            <person name="Ivanova A."/>
            <person name="Nazina T."/>
            <person name="Woyke T."/>
        </authorList>
    </citation>
    <scope>NUCLEOTIDE SEQUENCE [LARGE SCALE GENOMIC DNA]</scope>
    <source>
        <strain evidence="4">CO-1-SRB</strain>
        <strain evidence="5">DSM 14880 / VKM B-2319 / CO-1-SRB</strain>
    </source>
</reference>
<dbReference type="KEGG" id="dca:Desca_2210"/>
<dbReference type="GO" id="GO:0032196">
    <property type="term" value="P:transposition"/>
    <property type="evidence" value="ECO:0007669"/>
    <property type="project" value="TreeGrafter"/>
</dbReference>
<dbReference type="PANTHER" id="PTHR10948:SF23">
    <property type="entry name" value="TRANSPOSASE INSI FOR INSERTION SEQUENCE ELEMENT IS30A-RELATED"/>
    <property type="match status" value="1"/>
</dbReference>
<dbReference type="InterPro" id="IPR051917">
    <property type="entry name" value="Transposase-Integrase"/>
</dbReference>
<dbReference type="EMBL" id="CP002736">
    <property type="protein sequence ID" value="AEF95048.1"/>
    <property type="molecule type" value="Genomic_DNA"/>
</dbReference>
<dbReference type="InterPro" id="IPR036397">
    <property type="entry name" value="RNaseH_sf"/>
</dbReference>
<dbReference type="HOGENOM" id="CLU_035706_0_2_9"/>
<evidence type="ECO:0000313" key="4">
    <source>
        <dbReference type="EMBL" id="AEF95048.1"/>
    </source>
</evidence>
<dbReference type="KEGG" id="dca:Desca_1228"/>
<proteinExistence type="predicted"/>
<dbReference type="Proteomes" id="UP000009226">
    <property type="component" value="Chromosome"/>
</dbReference>
<dbReference type="InterPro" id="IPR001387">
    <property type="entry name" value="Cro/C1-type_HTH"/>
</dbReference>
<evidence type="ECO:0000259" key="2">
    <source>
        <dbReference type="PROSITE" id="PS50994"/>
    </source>
</evidence>
<protein>
    <submittedName>
        <fullName evidence="3">Integrase catalytic region</fullName>
    </submittedName>
</protein>
<name>F6B433_DESCC</name>
<dbReference type="GO" id="GO:0005829">
    <property type="term" value="C:cytosol"/>
    <property type="evidence" value="ECO:0007669"/>
    <property type="project" value="TreeGrafter"/>
</dbReference>
<feature type="domain" description="Integrase catalytic" evidence="2">
    <location>
        <begin position="178"/>
        <end position="344"/>
    </location>
</feature>
<organism evidence="3 5">
    <name type="scientific">Desulfotomaculum nigrificans (strain DSM 14880 / VKM B-2319 / CO-1-SRB)</name>
    <name type="common">Desulfotomaculum carboxydivorans</name>
    <dbReference type="NCBI Taxonomy" id="868595"/>
    <lineage>
        <taxon>Bacteria</taxon>
        <taxon>Bacillati</taxon>
        <taxon>Bacillota</taxon>
        <taxon>Clostridia</taxon>
        <taxon>Eubacteriales</taxon>
        <taxon>Desulfotomaculaceae</taxon>
        <taxon>Desulfotomaculum</taxon>
    </lineage>
</organism>
<dbReference type="GO" id="GO:0015074">
    <property type="term" value="P:DNA integration"/>
    <property type="evidence" value="ECO:0007669"/>
    <property type="project" value="InterPro"/>
</dbReference>
<dbReference type="NCBIfam" id="NF033563">
    <property type="entry name" value="transpos_IS30"/>
    <property type="match status" value="1"/>
</dbReference>
<gene>
    <name evidence="3" type="ordered locus">Desca_1228</name>
    <name evidence="4" type="ordered locus">Desca_2210</name>
</gene>
<dbReference type="GO" id="GO:0004803">
    <property type="term" value="F:transposase activity"/>
    <property type="evidence" value="ECO:0007669"/>
    <property type="project" value="TreeGrafter"/>
</dbReference>
<evidence type="ECO:0000256" key="1">
    <source>
        <dbReference type="ARBA" id="ARBA00023172"/>
    </source>
</evidence>
<dbReference type="AlphaFoldDB" id="F6B433"/>
<dbReference type="InterPro" id="IPR012337">
    <property type="entry name" value="RNaseH-like_sf"/>
</dbReference>
<dbReference type="InterPro" id="IPR053392">
    <property type="entry name" value="Transposase_IS30-like"/>
</dbReference>